<dbReference type="InterPro" id="IPR027417">
    <property type="entry name" value="P-loop_NTPase"/>
</dbReference>
<feature type="binding site" evidence="11">
    <location>
        <position position="79"/>
    </location>
    <ligand>
        <name>substrate</name>
    </ligand>
</feature>
<keyword evidence="4 11" id="KW-0028">Amino-acid biosynthesis</keyword>
<dbReference type="GO" id="GO:0008652">
    <property type="term" value="P:amino acid biosynthetic process"/>
    <property type="evidence" value="ECO:0007669"/>
    <property type="project" value="UniProtKB-KW"/>
</dbReference>
<comment type="similarity">
    <text evidence="2 11">Belongs to the shikimate kinase family.</text>
</comment>
<keyword evidence="11" id="KW-0479">Metal-binding</keyword>
<dbReference type="GO" id="GO:0004765">
    <property type="term" value="F:shikimate kinase activity"/>
    <property type="evidence" value="ECO:0007669"/>
    <property type="project" value="UniProtKB-UniRule"/>
</dbReference>
<gene>
    <name evidence="11" type="primary">aroK</name>
    <name evidence="12" type="ORF">H0I76_04445</name>
</gene>
<dbReference type="GO" id="GO:0009073">
    <property type="term" value="P:aromatic amino acid family biosynthetic process"/>
    <property type="evidence" value="ECO:0007669"/>
    <property type="project" value="UniProtKB-KW"/>
</dbReference>
<dbReference type="PROSITE" id="PS01128">
    <property type="entry name" value="SHIKIMATE_KINASE"/>
    <property type="match status" value="1"/>
</dbReference>
<dbReference type="GO" id="GO:0009423">
    <property type="term" value="P:chorismate biosynthetic process"/>
    <property type="evidence" value="ECO:0007669"/>
    <property type="project" value="UniProtKB-UniRule"/>
</dbReference>
<evidence type="ECO:0000256" key="9">
    <source>
        <dbReference type="ARBA" id="ARBA00023141"/>
    </source>
</evidence>
<comment type="function">
    <text evidence="11">Catalyzes the specific phosphorylation of the 3-hydroxyl group of shikimic acid using ATP as a cosubstrate.</text>
</comment>
<reference evidence="12" key="1">
    <citation type="submission" date="2020-12" db="EMBL/GenBank/DDBJ databases">
        <title>Bacterial taxonomy.</title>
        <authorList>
            <person name="Pan X."/>
        </authorList>
    </citation>
    <scope>NUCLEOTIDE SEQUENCE</scope>
    <source>
        <strain evidence="12">M0105</strain>
    </source>
</reference>
<evidence type="ECO:0000256" key="11">
    <source>
        <dbReference type="HAMAP-Rule" id="MF_00109"/>
    </source>
</evidence>
<evidence type="ECO:0000256" key="1">
    <source>
        <dbReference type="ARBA" id="ARBA00004842"/>
    </source>
</evidence>
<dbReference type="UniPathway" id="UPA00053">
    <property type="reaction ID" value="UER00088"/>
</dbReference>
<evidence type="ECO:0000313" key="13">
    <source>
        <dbReference type="Proteomes" id="UP000655420"/>
    </source>
</evidence>
<dbReference type="NCBIfam" id="NF010552">
    <property type="entry name" value="PRK13946.1"/>
    <property type="match status" value="1"/>
</dbReference>
<keyword evidence="11" id="KW-0963">Cytoplasm</keyword>
<keyword evidence="5 11" id="KW-0808">Transferase</keyword>
<dbReference type="InterPro" id="IPR031322">
    <property type="entry name" value="Shikimate/glucono_kinase"/>
</dbReference>
<evidence type="ECO:0000256" key="5">
    <source>
        <dbReference type="ARBA" id="ARBA00022679"/>
    </source>
</evidence>
<organism evidence="12 13">
    <name type="scientific">Thermohalobaculum xanthum</name>
    <dbReference type="NCBI Taxonomy" id="2753746"/>
    <lineage>
        <taxon>Bacteria</taxon>
        <taxon>Pseudomonadati</taxon>
        <taxon>Pseudomonadota</taxon>
        <taxon>Alphaproteobacteria</taxon>
        <taxon>Rhodobacterales</taxon>
        <taxon>Paracoccaceae</taxon>
        <taxon>Thermohalobaculum</taxon>
    </lineage>
</organism>
<feature type="binding site" evidence="11">
    <location>
        <position position="158"/>
    </location>
    <ligand>
        <name>substrate</name>
    </ligand>
</feature>
<dbReference type="GO" id="GO:0000287">
    <property type="term" value="F:magnesium ion binding"/>
    <property type="evidence" value="ECO:0007669"/>
    <property type="project" value="UniProtKB-UniRule"/>
</dbReference>
<accession>A0A8J7M4Z9</accession>
<evidence type="ECO:0000256" key="3">
    <source>
        <dbReference type="ARBA" id="ARBA00012154"/>
    </source>
</evidence>
<feature type="binding site" evidence="11">
    <location>
        <position position="55"/>
    </location>
    <ligand>
        <name>substrate</name>
    </ligand>
</feature>
<dbReference type="PANTHER" id="PTHR21087">
    <property type="entry name" value="SHIKIMATE KINASE"/>
    <property type="match status" value="1"/>
</dbReference>
<evidence type="ECO:0000256" key="4">
    <source>
        <dbReference type="ARBA" id="ARBA00022605"/>
    </source>
</evidence>
<dbReference type="Pfam" id="PF01202">
    <property type="entry name" value="SKI"/>
    <property type="match status" value="1"/>
</dbReference>
<dbReference type="InterPro" id="IPR000623">
    <property type="entry name" value="Shikimate_kinase/TSH1"/>
</dbReference>
<feature type="binding site" evidence="11">
    <location>
        <position position="37"/>
    </location>
    <ligand>
        <name>Mg(2+)</name>
        <dbReference type="ChEBI" id="CHEBI:18420"/>
    </ligand>
</feature>
<keyword evidence="9 11" id="KW-0057">Aromatic amino acid biosynthesis</keyword>
<dbReference type="PANTHER" id="PTHR21087:SF16">
    <property type="entry name" value="SHIKIMATE KINASE 1, CHLOROPLASTIC"/>
    <property type="match status" value="1"/>
</dbReference>
<name>A0A8J7M4Z9_9RHOB</name>
<comment type="catalytic activity">
    <reaction evidence="10 11">
        <text>shikimate + ATP = 3-phosphoshikimate + ADP + H(+)</text>
        <dbReference type="Rhea" id="RHEA:13121"/>
        <dbReference type="ChEBI" id="CHEBI:15378"/>
        <dbReference type="ChEBI" id="CHEBI:30616"/>
        <dbReference type="ChEBI" id="CHEBI:36208"/>
        <dbReference type="ChEBI" id="CHEBI:145989"/>
        <dbReference type="ChEBI" id="CHEBI:456216"/>
        <dbReference type="EC" id="2.7.1.71"/>
    </reaction>
</comment>
<sequence>MQGARPGVAKQARTASVEGPTLRRPIVLIGLMGAGKSSVGQRLAERLGVPFADSDAEIERAAAMSIAEIFERYGEPHFRDGERRVIARLLQEPPMVLATGGGAFMNPETRALIAQGATSVWLKAGLDLLVSRTAGRTHRPLLNRGNPRETLARLIRDRYPVYAEAAVTVESEAGFTHDEMASRIIAALEAHGAFLPAPRDE</sequence>
<feature type="binding site" evidence="11">
    <location>
        <begin position="33"/>
        <end position="38"/>
    </location>
    <ligand>
        <name>ATP</name>
        <dbReference type="ChEBI" id="CHEBI:30616"/>
    </ligand>
</feature>
<comment type="caution">
    <text evidence="12">The sequence shown here is derived from an EMBL/GenBank/DDBJ whole genome shotgun (WGS) entry which is preliminary data.</text>
</comment>
<dbReference type="AlphaFoldDB" id="A0A8J7M4Z9"/>
<dbReference type="HAMAP" id="MF_00109">
    <property type="entry name" value="Shikimate_kinase"/>
    <property type="match status" value="1"/>
</dbReference>
<comment type="subunit">
    <text evidence="11">Monomer.</text>
</comment>
<comment type="caution">
    <text evidence="11">Lacks conserved residue(s) required for the propagation of feature annotation.</text>
</comment>
<dbReference type="EC" id="2.7.1.71" evidence="3 11"/>
<keyword evidence="6 11" id="KW-0547">Nucleotide-binding</keyword>
<keyword evidence="11" id="KW-0460">Magnesium</keyword>
<feature type="binding site" evidence="11">
    <location>
        <position position="139"/>
    </location>
    <ligand>
        <name>ATP</name>
        <dbReference type="ChEBI" id="CHEBI:30616"/>
    </ligand>
</feature>
<comment type="subcellular location">
    <subcellularLocation>
        <location evidence="11">Cytoplasm</location>
    </subcellularLocation>
</comment>
<dbReference type="SUPFAM" id="SSF52540">
    <property type="entry name" value="P-loop containing nucleoside triphosphate hydrolases"/>
    <property type="match status" value="1"/>
</dbReference>
<dbReference type="GO" id="GO:0005524">
    <property type="term" value="F:ATP binding"/>
    <property type="evidence" value="ECO:0007669"/>
    <property type="project" value="UniProtKB-UniRule"/>
</dbReference>
<proteinExistence type="inferred from homology"/>
<dbReference type="CDD" id="cd00464">
    <property type="entry name" value="SK"/>
    <property type="match status" value="1"/>
</dbReference>
<evidence type="ECO:0000256" key="6">
    <source>
        <dbReference type="ARBA" id="ARBA00022741"/>
    </source>
</evidence>
<evidence type="ECO:0000256" key="10">
    <source>
        <dbReference type="ARBA" id="ARBA00048567"/>
    </source>
</evidence>
<evidence type="ECO:0000256" key="7">
    <source>
        <dbReference type="ARBA" id="ARBA00022777"/>
    </source>
</evidence>
<dbReference type="Proteomes" id="UP000655420">
    <property type="component" value="Unassembled WGS sequence"/>
</dbReference>
<protein>
    <recommendedName>
        <fullName evidence="3 11">Shikimate kinase</fullName>
        <shortName evidence="11">SK</shortName>
        <ecNumber evidence="3 11">2.7.1.71</ecNumber>
    </recommendedName>
</protein>
<evidence type="ECO:0000313" key="12">
    <source>
        <dbReference type="EMBL" id="MBK0398429.1"/>
    </source>
</evidence>
<keyword evidence="8 11" id="KW-0067">ATP-binding</keyword>
<dbReference type="PRINTS" id="PR01100">
    <property type="entry name" value="SHIKIMTKNASE"/>
</dbReference>
<dbReference type="InterPro" id="IPR023000">
    <property type="entry name" value="Shikimate_kinase_CS"/>
</dbReference>
<feature type="binding site" evidence="11">
    <location>
        <position position="101"/>
    </location>
    <ligand>
        <name>substrate</name>
    </ligand>
</feature>
<dbReference type="Gene3D" id="3.40.50.300">
    <property type="entry name" value="P-loop containing nucleotide triphosphate hydrolases"/>
    <property type="match status" value="1"/>
</dbReference>
<comment type="cofactor">
    <cofactor evidence="11">
        <name>Mg(2+)</name>
        <dbReference type="ChEBI" id="CHEBI:18420"/>
    </cofactor>
    <text evidence="11">Binds 1 Mg(2+) ion per subunit.</text>
</comment>
<evidence type="ECO:0000256" key="8">
    <source>
        <dbReference type="ARBA" id="ARBA00022840"/>
    </source>
</evidence>
<dbReference type="GO" id="GO:0005829">
    <property type="term" value="C:cytosol"/>
    <property type="evidence" value="ECO:0007669"/>
    <property type="project" value="TreeGrafter"/>
</dbReference>
<dbReference type="EMBL" id="JAEHHL010000001">
    <property type="protein sequence ID" value="MBK0398429.1"/>
    <property type="molecule type" value="Genomic_DNA"/>
</dbReference>
<comment type="pathway">
    <text evidence="1 11">Metabolic intermediate biosynthesis; chorismate biosynthesis; chorismate from D-erythrose 4-phosphate and phosphoenolpyruvate: step 5/7.</text>
</comment>
<evidence type="ECO:0000256" key="2">
    <source>
        <dbReference type="ARBA" id="ARBA00006997"/>
    </source>
</evidence>
<keyword evidence="7 11" id="KW-0418">Kinase</keyword>
<keyword evidence="13" id="KW-1185">Reference proteome</keyword>